<feature type="region of interest" description="Disordered" evidence="1">
    <location>
        <begin position="1"/>
        <end position="45"/>
    </location>
</feature>
<name>A0A835E8F1_9POAL</name>
<proteinExistence type="predicted"/>
<organism evidence="2 3">
    <name type="scientific">Digitaria exilis</name>
    <dbReference type="NCBI Taxonomy" id="1010633"/>
    <lineage>
        <taxon>Eukaryota</taxon>
        <taxon>Viridiplantae</taxon>
        <taxon>Streptophyta</taxon>
        <taxon>Embryophyta</taxon>
        <taxon>Tracheophyta</taxon>
        <taxon>Spermatophyta</taxon>
        <taxon>Magnoliopsida</taxon>
        <taxon>Liliopsida</taxon>
        <taxon>Poales</taxon>
        <taxon>Poaceae</taxon>
        <taxon>PACMAD clade</taxon>
        <taxon>Panicoideae</taxon>
        <taxon>Panicodae</taxon>
        <taxon>Paniceae</taxon>
        <taxon>Anthephorinae</taxon>
        <taxon>Digitaria</taxon>
    </lineage>
</organism>
<feature type="compositionally biased region" description="Gly residues" evidence="1">
    <location>
        <begin position="32"/>
        <end position="44"/>
    </location>
</feature>
<gene>
    <name evidence="2" type="ORF">HU200_052838</name>
</gene>
<evidence type="ECO:0000256" key="1">
    <source>
        <dbReference type="SAM" id="MobiDB-lite"/>
    </source>
</evidence>
<dbReference type="Proteomes" id="UP000636709">
    <property type="component" value="Unassembled WGS sequence"/>
</dbReference>
<protein>
    <submittedName>
        <fullName evidence="2">Uncharacterized protein</fullName>
    </submittedName>
</protein>
<evidence type="ECO:0000313" key="3">
    <source>
        <dbReference type="Proteomes" id="UP000636709"/>
    </source>
</evidence>
<dbReference type="EMBL" id="JACEFO010002299">
    <property type="protein sequence ID" value="KAF8667632.1"/>
    <property type="molecule type" value="Genomic_DNA"/>
</dbReference>
<keyword evidence="3" id="KW-1185">Reference proteome</keyword>
<reference evidence="2" key="1">
    <citation type="submission" date="2020-07" db="EMBL/GenBank/DDBJ databases">
        <title>Genome sequence and genetic diversity analysis of an under-domesticated orphan crop, white fonio (Digitaria exilis).</title>
        <authorList>
            <person name="Bennetzen J.L."/>
            <person name="Chen S."/>
            <person name="Ma X."/>
            <person name="Wang X."/>
            <person name="Yssel A.E.J."/>
            <person name="Chaluvadi S.R."/>
            <person name="Johnson M."/>
            <person name="Gangashetty P."/>
            <person name="Hamidou F."/>
            <person name="Sanogo M.D."/>
            <person name="Zwaenepoel A."/>
            <person name="Wallace J."/>
            <person name="Van De Peer Y."/>
            <person name="Van Deynze A."/>
        </authorList>
    </citation>
    <scope>NUCLEOTIDE SEQUENCE</scope>
    <source>
        <tissue evidence="2">Leaves</tissue>
    </source>
</reference>
<sequence length="90" mass="9297">MLVGRGQLPHQRLRDLARRHGPRDGAPAGHGASRGGVVGGGGAGRAEDARCRLLQPPGHAGATAAFVRAQRRGVQPLQRAVAREAQAHGC</sequence>
<dbReference type="AlphaFoldDB" id="A0A835E8F1"/>
<comment type="caution">
    <text evidence="2">The sequence shown here is derived from an EMBL/GenBank/DDBJ whole genome shotgun (WGS) entry which is preliminary data.</text>
</comment>
<evidence type="ECO:0000313" key="2">
    <source>
        <dbReference type="EMBL" id="KAF8667632.1"/>
    </source>
</evidence>
<accession>A0A835E8F1</accession>